<dbReference type="EMBL" id="CP018866">
    <property type="protein sequence ID" value="AST92531.1"/>
    <property type="molecule type" value="Genomic_DNA"/>
</dbReference>
<keyword evidence="1" id="KW-0812">Transmembrane</keyword>
<sequence>MKLNAITLWIGVFVFGGLLLQTFIQLQGKGWTTQLEALIFIGMATVLYYLIAILYQNKAKSISLALIGITGIVGVVFIFLSPILFATH</sequence>
<dbReference type="Proteomes" id="UP000215224">
    <property type="component" value="Chromosome"/>
</dbReference>
<feature type="transmembrane region" description="Helical" evidence="1">
    <location>
        <begin position="62"/>
        <end position="85"/>
    </location>
</feature>
<accession>A0A223KSQ6</accession>
<keyword evidence="1" id="KW-1133">Transmembrane helix</keyword>
<organism evidence="2 3">
    <name type="scientific">Sutcliffiella cohnii</name>
    <dbReference type="NCBI Taxonomy" id="33932"/>
    <lineage>
        <taxon>Bacteria</taxon>
        <taxon>Bacillati</taxon>
        <taxon>Bacillota</taxon>
        <taxon>Bacilli</taxon>
        <taxon>Bacillales</taxon>
        <taxon>Bacillaceae</taxon>
        <taxon>Sutcliffiella</taxon>
    </lineage>
</organism>
<evidence type="ECO:0000256" key="1">
    <source>
        <dbReference type="SAM" id="Phobius"/>
    </source>
</evidence>
<evidence type="ECO:0000313" key="2">
    <source>
        <dbReference type="EMBL" id="AST92531.1"/>
    </source>
</evidence>
<proteinExistence type="predicted"/>
<gene>
    <name evidence="2" type="ORF">BC6307_15145</name>
</gene>
<evidence type="ECO:0000313" key="3">
    <source>
        <dbReference type="Proteomes" id="UP000215224"/>
    </source>
</evidence>
<feature type="transmembrane region" description="Helical" evidence="1">
    <location>
        <begin position="6"/>
        <end position="26"/>
    </location>
</feature>
<dbReference type="STRING" id="1314751.GCA_001591425_03870"/>
<reference evidence="2 3" key="1">
    <citation type="submission" date="2016-12" db="EMBL/GenBank/DDBJ databases">
        <title>The whole genome sequencing and assembly of Bacillus cohnii DSM 6307T strain.</title>
        <authorList>
            <person name="Lee Y.-J."/>
            <person name="Yi H."/>
            <person name="Bahn Y.-S."/>
            <person name="Kim J.F."/>
            <person name="Lee D.-W."/>
        </authorList>
    </citation>
    <scope>NUCLEOTIDE SEQUENCE [LARGE SCALE GENOMIC DNA]</scope>
    <source>
        <strain evidence="2 3">DSM 6307</strain>
    </source>
</reference>
<dbReference type="AlphaFoldDB" id="A0A223KSQ6"/>
<dbReference type="KEGG" id="bcoh:BC6307_15145"/>
<feature type="transmembrane region" description="Helical" evidence="1">
    <location>
        <begin position="38"/>
        <end position="56"/>
    </location>
</feature>
<dbReference type="RefSeq" id="WP_066419810.1">
    <property type="nucleotide sequence ID" value="NZ_CP018866.1"/>
</dbReference>
<keyword evidence="3" id="KW-1185">Reference proteome</keyword>
<name>A0A223KSQ6_9BACI</name>
<protein>
    <submittedName>
        <fullName evidence="2">Uncharacterized protein</fullName>
    </submittedName>
</protein>
<keyword evidence="1" id="KW-0472">Membrane</keyword>